<dbReference type="Proteomes" id="UP000504610">
    <property type="component" value="Chromosome 2"/>
</dbReference>
<dbReference type="AlphaFoldDB" id="A0A9W3D8Y9"/>
<sequence length="168" mass="19462">MEKEEKSIDLVRKKRIIFGWKPPPKDWVKCDIGFAWNKTTNESGASWILRNSDGKTLLHGRRSFVNIHNMLDASLESWLWAMESFRSLHFNSIIFTSEDKDLIAAISKPHAWSSLKFYSQTISLHLHHFLDWQVQFVPRSVFKGAFLIADSVIQGDRFQSYIAAGYPC</sequence>
<dbReference type="GO" id="GO:0004523">
    <property type="term" value="F:RNA-DNA hybrid ribonuclease activity"/>
    <property type="evidence" value="ECO:0007669"/>
    <property type="project" value="InterPro"/>
</dbReference>
<dbReference type="Pfam" id="PF13456">
    <property type="entry name" value="RVT_3"/>
    <property type="match status" value="1"/>
</dbReference>
<reference evidence="2" key="1">
    <citation type="journal article" date="2019" name="Database">
        <title>The radish genome database (RadishGD): an integrated information resource for radish genomics.</title>
        <authorList>
            <person name="Yu H.J."/>
            <person name="Baek S."/>
            <person name="Lee Y.J."/>
            <person name="Cho A."/>
            <person name="Mun J.H."/>
        </authorList>
    </citation>
    <scope>NUCLEOTIDE SEQUENCE [LARGE SCALE GENOMIC DNA]</scope>
    <source>
        <strain evidence="2">cv. WK10039</strain>
    </source>
</reference>
<dbReference type="InterPro" id="IPR052929">
    <property type="entry name" value="RNase_H-like_EbsB-rel"/>
</dbReference>
<feature type="domain" description="RNase H type-1" evidence="1">
    <location>
        <begin position="35"/>
        <end position="150"/>
    </location>
</feature>
<evidence type="ECO:0000259" key="1">
    <source>
        <dbReference type="Pfam" id="PF13456"/>
    </source>
</evidence>
<dbReference type="KEGG" id="rsz:130508606"/>
<keyword evidence="2" id="KW-1185">Reference proteome</keyword>
<evidence type="ECO:0000313" key="3">
    <source>
        <dbReference type="RefSeq" id="XP_056860168.1"/>
    </source>
</evidence>
<gene>
    <name evidence="3" type="primary">LOC130508606</name>
</gene>
<dbReference type="PANTHER" id="PTHR47074">
    <property type="entry name" value="BNAC02G40300D PROTEIN"/>
    <property type="match status" value="1"/>
</dbReference>
<proteinExistence type="predicted"/>
<dbReference type="RefSeq" id="XP_056860168.1">
    <property type="nucleotide sequence ID" value="XM_057004188.1"/>
</dbReference>
<dbReference type="GO" id="GO:0003676">
    <property type="term" value="F:nucleic acid binding"/>
    <property type="evidence" value="ECO:0007669"/>
    <property type="project" value="InterPro"/>
</dbReference>
<name>A0A9W3D8Y9_RAPSA</name>
<dbReference type="InterPro" id="IPR002156">
    <property type="entry name" value="RNaseH_domain"/>
</dbReference>
<accession>A0A9W3D8Y9</accession>
<organism evidence="2 3">
    <name type="scientific">Raphanus sativus</name>
    <name type="common">Radish</name>
    <name type="synonym">Raphanus raphanistrum var. sativus</name>
    <dbReference type="NCBI Taxonomy" id="3726"/>
    <lineage>
        <taxon>Eukaryota</taxon>
        <taxon>Viridiplantae</taxon>
        <taxon>Streptophyta</taxon>
        <taxon>Embryophyta</taxon>
        <taxon>Tracheophyta</taxon>
        <taxon>Spermatophyta</taxon>
        <taxon>Magnoliopsida</taxon>
        <taxon>eudicotyledons</taxon>
        <taxon>Gunneridae</taxon>
        <taxon>Pentapetalae</taxon>
        <taxon>rosids</taxon>
        <taxon>malvids</taxon>
        <taxon>Brassicales</taxon>
        <taxon>Brassicaceae</taxon>
        <taxon>Brassiceae</taxon>
        <taxon>Raphanus</taxon>
    </lineage>
</organism>
<protein>
    <submittedName>
        <fullName evidence="3">Uncharacterized protein LOC130508606</fullName>
    </submittedName>
</protein>
<dbReference type="PANTHER" id="PTHR47074:SF49">
    <property type="entry name" value="POLYNUCLEOTIDYL TRANSFERASE, RIBONUCLEASE H-LIKE SUPERFAMILY PROTEIN"/>
    <property type="match status" value="1"/>
</dbReference>
<dbReference type="OrthoDB" id="1114034at2759"/>
<dbReference type="GeneID" id="130508606"/>
<reference evidence="3" key="2">
    <citation type="submission" date="2025-08" db="UniProtKB">
        <authorList>
            <consortium name="RefSeq"/>
        </authorList>
    </citation>
    <scope>IDENTIFICATION</scope>
    <source>
        <tissue evidence="3">Leaf</tissue>
    </source>
</reference>
<evidence type="ECO:0000313" key="2">
    <source>
        <dbReference type="Proteomes" id="UP000504610"/>
    </source>
</evidence>